<dbReference type="Proteomes" id="UP001177140">
    <property type="component" value="Unassembled WGS sequence"/>
</dbReference>
<feature type="non-terminal residue" evidence="1">
    <location>
        <position position="53"/>
    </location>
</feature>
<accession>A0AA41SHV8</accession>
<dbReference type="EMBL" id="JAJJMA010160352">
    <property type="protein sequence ID" value="MCL7035741.1"/>
    <property type="molecule type" value="Genomic_DNA"/>
</dbReference>
<protein>
    <submittedName>
        <fullName evidence="1">Uncharacterized protein</fullName>
    </submittedName>
</protein>
<evidence type="ECO:0000313" key="2">
    <source>
        <dbReference type="Proteomes" id="UP001177140"/>
    </source>
</evidence>
<sequence length="53" mass="5852">AAFRILATGKVLSFSRCTGVGTRRIIKKPHINFLYGPLVAAPEPSNRIWKDSP</sequence>
<reference evidence="1" key="1">
    <citation type="submission" date="2022-03" db="EMBL/GenBank/DDBJ databases">
        <title>A functionally conserved STORR gene fusion in Papaver species that diverged 16.8 million years ago.</title>
        <authorList>
            <person name="Catania T."/>
        </authorList>
    </citation>
    <scope>NUCLEOTIDE SEQUENCE</scope>
    <source>
        <strain evidence="1">S-191538</strain>
    </source>
</reference>
<keyword evidence="2" id="KW-1185">Reference proteome</keyword>
<evidence type="ECO:0000313" key="1">
    <source>
        <dbReference type="EMBL" id="MCL7035741.1"/>
    </source>
</evidence>
<gene>
    <name evidence="1" type="ORF">MKW94_001008</name>
</gene>
<name>A0AA41SHV8_PAPNU</name>
<comment type="caution">
    <text evidence="1">The sequence shown here is derived from an EMBL/GenBank/DDBJ whole genome shotgun (WGS) entry which is preliminary data.</text>
</comment>
<feature type="non-terminal residue" evidence="1">
    <location>
        <position position="1"/>
    </location>
</feature>
<dbReference type="AlphaFoldDB" id="A0AA41SHV8"/>
<proteinExistence type="predicted"/>
<organism evidence="1 2">
    <name type="scientific">Papaver nudicaule</name>
    <name type="common">Iceland poppy</name>
    <dbReference type="NCBI Taxonomy" id="74823"/>
    <lineage>
        <taxon>Eukaryota</taxon>
        <taxon>Viridiplantae</taxon>
        <taxon>Streptophyta</taxon>
        <taxon>Embryophyta</taxon>
        <taxon>Tracheophyta</taxon>
        <taxon>Spermatophyta</taxon>
        <taxon>Magnoliopsida</taxon>
        <taxon>Ranunculales</taxon>
        <taxon>Papaveraceae</taxon>
        <taxon>Papaveroideae</taxon>
        <taxon>Papaver</taxon>
    </lineage>
</organism>